<keyword evidence="2" id="KW-1185">Reference proteome</keyword>
<evidence type="ECO:0000313" key="1">
    <source>
        <dbReference type="EMBL" id="AVY95849.1"/>
    </source>
</evidence>
<dbReference type="KEGG" id="maer:DAI18_18730"/>
<sequence length="248" mass="28197">MKPYVRFTINTRAETIGWSVGERLVDSLAINDGALMPEYVSHNADKVTEPFVNKSTAENLWAEKATIRFNGALSEFYQDFAWRRRKNTKCTGRVCHTFRDFYGKTVPGSICLTSACNENIDWYLLFKTWCEIFPPQLGMLHLFSKPELGSDKKYDSFQLGIFNEALNPDVPNIGWAMFYGDEFAEAVDSERISAAGFPVEKMGNGYLVRVTENIQDIVSDFSVFSKRRAELKSLFPAGFFLIEDEPLG</sequence>
<organism evidence="1 2">
    <name type="scientific">Microvirgula aerodenitrificans</name>
    <dbReference type="NCBI Taxonomy" id="57480"/>
    <lineage>
        <taxon>Bacteria</taxon>
        <taxon>Pseudomonadati</taxon>
        <taxon>Pseudomonadota</taxon>
        <taxon>Betaproteobacteria</taxon>
        <taxon>Neisseriales</taxon>
        <taxon>Aquaspirillaceae</taxon>
        <taxon>Microvirgula</taxon>
    </lineage>
</organism>
<dbReference type="Proteomes" id="UP000244173">
    <property type="component" value="Chromosome"/>
</dbReference>
<dbReference type="OrthoDB" id="6889708at2"/>
<evidence type="ECO:0000313" key="2">
    <source>
        <dbReference type="Proteomes" id="UP000244173"/>
    </source>
</evidence>
<protein>
    <submittedName>
        <fullName evidence="1">Uncharacterized protein</fullName>
    </submittedName>
</protein>
<reference evidence="1 2" key="1">
    <citation type="submission" date="2018-04" db="EMBL/GenBank/DDBJ databases">
        <title>Denitrifier Microvirgula.</title>
        <authorList>
            <person name="Anderson E."/>
            <person name="Jang J."/>
            <person name="Ishii S."/>
        </authorList>
    </citation>
    <scope>NUCLEOTIDE SEQUENCE [LARGE SCALE GENOMIC DNA]</scope>
    <source>
        <strain evidence="1 2">BE2.4</strain>
    </source>
</reference>
<dbReference type="AlphaFoldDB" id="A0A2S0PEN2"/>
<dbReference type="RefSeq" id="WP_107890218.1">
    <property type="nucleotide sequence ID" value="NZ_CP028519.1"/>
</dbReference>
<name>A0A2S0PEN2_9NEIS</name>
<dbReference type="EMBL" id="CP028519">
    <property type="protein sequence ID" value="AVY95849.1"/>
    <property type="molecule type" value="Genomic_DNA"/>
</dbReference>
<gene>
    <name evidence="1" type="ORF">DAI18_18730</name>
</gene>
<accession>A0A2S0PEN2</accession>
<proteinExistence type="predicted"/>